<dbReference type="SMART" id="SM00421">
    <property type="entry name" value="HTH_LUXR"/>
    <property type="match status" value="1"/>
</dbReference>
<dbReference type="KEGG" id="mox:DAMO_1421"/>
<keyword evidence="3" id="KW-0804">Transcription</keyword>
<dbReference type="Pfam" id="PF00196">
    <property type="entry name" value="GerE"/>
    <property type="match status" value="1"/>
</dbReference>
<dbReference type="InterPro" id="IPR000792">
    <property type="entry name" value="Tscrpt_reg_LuxR_C"/>
</dbReference>
<dbReference type="PANTHER" id="PTHR44688">
    <property type="entry name" value="DNA-BINDING TRANSCRIPTIONAL ACTIVATOR DEVR_DOSR"/>
    <property type="match status" value="1"/>
</dbReference>
<organism evidence="5 6">
    <name type="scientific">Methylomirabilis oxygeniifera</name>
    <dbReference type="NCBI Taxonomy" id="671143"/>
    <lineage>
        <taxon>Bacteria</taxon>
        <taxon>Candidatus Methylomirabilota</taxon>
        <taxon>Candidatus Methylomirabilia</taxon>
        <taxon>Candidatus Methylomirabilales</taxon>
        <taxon>Candidatus Methylomirabilaceae</taxon>
        <taxon>Candidatus Methylomirabilis</taxon>
    </lineage>
</organism>
<keyword evidence="2" id="KW-0238">DNA-binding</keyword>
<reference evidence="5 6" key="1">
    <citation type="journal article" date="2010" name="Nature">
        <title>Nitrite-driven anaerobic methane oxidation by oxygenic bacteria.</title>
        <authorList>
            <person name="Ettwig K.F."/>
            <person name="Butler M.K."/>
            <person name="Le Paslier D."/>
            <person name="Pelletier E."/>
            <person name="Mangenot S."/>
            <person name="Kuypers M.M.M."/>
            <person name="Schreiber F."/>
            <person name="Dutilh B.E."/>
            <person name="Zedelius J."/>
            <person name="de Beer D."/>
            <person name="Gloerich J."/>
            <person name="Wessels H.J.C.T."/>
            <person name="van Allen T."/>
            <person name="Luesken F."/>
            <person name="Wu M."/>
            <person name="van de Pas-Schoonen K.T."/>
            <person name="Op den Camp H.J.M."/>
            <person name="Janssen-Megens E.M."/>
            <person name="Francoijs K-J."/>
            <person name="Stunnenberg H."/>
            <person name="Weissenbach J."/>
            <person name="Jetten M.S.M."/>
            <person name="Strous M."/>
        </authorList>
    </citation>
    <scope>NUCLEOTIDE SEQUENCE [LARGE SCALE GENOMIC DNA]</scope>
</reference>
<dbReference type="PROSITE" id="PS50043">
    <property type="entry name" value="HTH_LUXR_2"/>
    <property type="match status" value="1"/>
</dbReference>
<gene>
    <name evidence="5" type="ORF">DAMO_1421</name>
</gene>
<evidence type="ECO:0000256" key="1">
    <source>
        <dbReference type="ARBA" id="ARBA00023015"/>
    </source>
</evidence>
<dbReference type="HOGENOM" id="CLU_753743_0_0_0"/>
<dbReference type="PRINTS" id="PR00038">
    <property type="entry name" value="HTHLUXR"/>
</dbReference>
<dbReference type="STRING" id="671143.DAMO_1421"/>
<proteinExistence type="predicted"/>
<evidence type="ECO:0000256" key="3">
    <source>
        <dbReference type="ARBA" id="ARBA00023163"/>
    </source>
</evidence>
<protein>
    <recommendedName>
        <fullName evidence="4">HTH luxR-type domain-containing protein</fullName>
    </recommendedName>
</protein>
<dbReference type="eggNOG" id="COG2197">
    <property type="taxonomic scope" value="Bacteria"/>
</dbReference>
<dbReference type="AlphaFoldDB" id="D5MFF0"/>
<dbReference type="InterPro" id="IPR016032">
    <property type="entry name" value="Sig_transdc_resp-reg_C-effctor"/>
</dbReference>
<evidence type="ECO:0000313" key="5">
    <source>
        <dbReference type="EMBL" id="CBE68481.1"/>
    </source>
</evidence>
<dbReference type="Proteomes" id="UP000006898">
    <property type="component" value="Chromosome"/>
</dbReference>
<dbReference type="Gene3D" id="1.10.10.10">
    <property type="entry name" value="Winged helix-like DNA-binding domain superfamily/Winged helix DNA-binding domain"/>
    <property type="match status" value="1"/>
</dbReference>
<keyword evidence="1" id="KW-0805">Transcription regulation</keyword>
<dbReference type="EMBL" id="FP565575">
    <property type="protein sequence ID" value="CBE68481.1"/>
    <property type="molecule type" value="Genomic_DNA"/>
</dbReference>
<evidence type="ECO:0000259" key="4">
    <source>
        <dbReference type="PROSITE" id="PS50043"/>
    </source>
</evidence>
<accession>D5MFF0</accession>
<feature type="domain" description="HTH luxR-type" evidence="4">
    <location>
        <begin position="298"/>
        <end position="363"/>
    </location>
</feature>
<dbReference type="InterPro" id="IPR036388">
    <property type="entry name" value="WH-like_DNA-bd_sf"/>
</dbReference>
<dbReference type="PROSITE" id="PS00622">
    <property type="entry name" value="HTH_LUXR_1"/>
    <property type="match status" value="1"/>
</dbReference>
<evidence type="ECO:0000313" key="6">
    <source>
        <dbReference type="Proteomes" id="UP000006898"/>
    </source>
</evidence>
<dbReference type="SUPFAM" id="SSF46894">
    <property type="entry name" value="C-terminal effector domain of the bipartite response regulators"/>
    <property type="match status" value="1"/>
</dbReference>
<evidence type="ECO:0000256" key="2">
    <source>
        <dbReference type="ARBA" id="ARBA00023125"/>
    </source>
</evidence>
<name>D5MFF0_METO1</name>
<dbReference type="CDD" id="cd06170">
    <property type="entry name" value="LuxR_C_like"/>
    <property type="match status" value="1"/>
</dbReference>
<dbReference type="GO" id="GO:0003677">
    <property type="term" value="F:DNA binding"/>
    <property type="evidence" value="ECO:0007669"/>
    <property type="project" value="UniProtKB-KW"/>
</dbReference>
<dbReference type="PANTHER" id="PTHR44688:SF16">
    <property type="entry name" value="DNA-BINDING TRANSCRIPTIONAL ACTIVATOR DEVR_DOSR"/>
    <property type="match status" value="1"/>
</dbReference>
<sequence>MRVQDGMERLTQQQLRVLLKFVRGCYACHDRDALISYLLYGISTLVPAELAAFTEIDGGGRIVDMRVEPSTATLPGFRRLFERHLPQHPHFTYYQQTGDASAVKLSDFLTRRRFHALKLYSELYEPMNIEYVMSVLVPGPRPCLLAVSLHRGRRDFSERDRLLLNLLHPHLIQAYANAEAIRVMRQEVGLLGQAMEARDQGVVLLTKDGRVRLINSRAQQWLADYFGRSSQHVDHLPVVFRTWLAHQEASLNVTDDVPLPRKPFVVERQGERLVIRHLCEADRCILLMEQQPVSVQPVAFKLSDLTRREAEVLLWVAHGKTNVEVAEILGLSSRTVQKHLEHIFKKLGVETRVAATRALAVGAFRKR</sequence>
<dbReference type="GO" id="GO:0006355">
    <property type="term" value="P:regulation of DNA-templated transcription"/>
    <property type="evidence" value="ECO:0007669"/>
    <property type="project" value="InterPro"/>
</dbReference>